<feature type="compositionally biased region" description="Low complexity" evidence="1">
    <location>
        <begin position="22"/>
        <end position="34"/>
    </location>
</feature>
<organism evidence="2 3">
    <name type="scientific">Prorocentrum cordatum</name>
    <dbReference type="NCBI Taxonomy" id="2364126"/>
    <lineage>
        <taxon>Eukaryota</taxon>
        <taxon>Sar</taxon>
        <taxon>Alveolata</taxon>
        <taxon>Dinophyceae</taxon>
        <taxon>Prorocentrales</taxon>
        <taxon>Prorocentraceae</taxon>
        <taxon>Prorocentrum</taxon>
    </lineage>
</organism>
<evidence type="ECO:0000313" key="2">
    <source>
        <dbReference type="EMBL" id="CAK0821135.1"/>
    </source>
</evidence>
<proteinExistence type="predicted"/>
<evidence type="ECO:0000256" key="1">
    <source>
        <dbReference type="SAM" id="MobiDB-lite"/>
    </source>
</evidence>
<evidence type="ECO:0000313" key="3">
    <source>
        <dbReference type="Proteomes" id="UP001189429"/>
    </source>
</evidence>
<feature type="region of interest" description="Disordered" evidence="1">
    <location>
        <begin position="1"/>
        <end position="54"/>
    </location>
</feature>
<accession>A0ABN9RR14</accession>
<comment type="caution">
    <text evidence="2">The sequence shown here is derived from an EMBL/GenBank/DDBJ whole genome shotgun (WGS) entry which is preliminary data.</text>
</comment>
<name>A0ABN9RR14_9DINO</name>
<sequence length="115" mass="12977">MIGSRIGRRRRRRRRRMKEAQRSASAASAGARPAPLERWPRRFAQASGGPRGSHELAVLRADVLEHQPVHLDNQFGAPPTHRRSTPPAPFVFTAAGRCAWYGEEEEERQPVCLDN</sequence>
<keyword evidence="3" id="KW-1185">Reference proteome</keyword>
<gene>
    <name evidence="2" type="ORF">PCOR1329_LOCUS22544</name>
</gene>
<protein>
    <submittedName>
        <fullName evidence="2">Uncharacterized protein</fullName>
    </submittedName>
</protein>
<dbReference type="EMBL" id="CAUYUJ010007554">
    <property type="protein sequence ID" value="CAK0821135.1"/>
    <property type="molecule type" value="Genomic_DNA"/>
</dbReference>
<feature type="compositionally biased region" description="Basic residues" evidence="1">
    <location>
        <begin position="1"/>
        <end position="17"/>
    </location>
</feature>
<reference evidence="2" key="1">
    <citation type="submission" date="2023-10" db="EMBL/GenBank/DDBJ databases">
        <authorList>
            <person name="Chen Y."/>
            <person name="Shah S."/>
            <person name="Dougan E. K."/>
            <person name="Thang M."/>
            <person name="Chan C."/>
        </authorList>
    </citation>
    <scope>NUCLEOTIDE SEQUENCE [LARGE SCALE GENOMIC DNA]</scope>
</reference>
<dbReference type="Proteomes" id="UP001189429">
    <property type="component" value="Unassembled WGS sequence"/>
</dbReference>